<keyword evidence="14" id="KW-0472">Membrane</keyword>
<evidence type="ECO:0000256" key="7">
    <source>
        <dbReference type="ARBA" id="ARBA00022679"/>
    </source>
</evidence>
<evidence type="ECO:0000256" key="1">
    <source>
        <dbReference type="ARBA" id="ARBA00002274"/>
    </source>
</evidence>
<feature type="transmembrane region" description="Helical" evidence="14">
    <location>
        <begin position="7"/>
        <end position="25"/>
    </location>
</feature>
<sequence>MNLLRKILFPFAILYGLITSIRNFLFDKGVLKSTSFDIPIIAVGNLSVGGTGKTPQIEYLIRLLSDKYRIATLSRGYKRKSEGFILADENANAEILGDEPFQFYQKFPNIQVAVDADRTNGITKLLSQEIKPQIILLDDAYQHRKVKAGFYILLTSYDDLYADDFMLPTGNLRESRSGAKRAKVVIVTKCPKDLSPEKQSEIWDKLKLTCSQQQLFFTYIDYDDLIYSQNEKIAVLEVKNESKLLLAGIAKPKPFFDFIKNDNDECMTFPDHHHFSEADLHAVQDKAKGRKIITTEKDYVRLKDSKLVSQLYYLPIKSTFISQQQNFNASVLDYIKTNLES</sequence>
<dbReference type="Pfam" id="PF02606">
    <property type="entry name" value="LpxK"/>
    <property type="match status" value="1"/>
</dbReference>
<evidence type="ECO:0000256" key="6">
    <source>
        <dbReference type="ARBA" id="ARBA00022556"/>
    </source>
</evidence>
<evidence type="ECO:0000256" key="12">
    <source>
        <dbReference type="ARBA" id="ARBA00029757"/>
    </source>
</evidence>
<comment type="pathway">
    <text evidence="2 13">Glycolipid biosynthesis; lipid IV(A) biosynthesis; lipid IV(A) from (3R)-3-hydroxytetradecanoyl-[acyl-carrier-protein] and UDP-N-acetyl-alpha-D-glucosamine: step 6/6.</text>
</comment>
<dbReference type="GO" id="GO:0005886">
    <property type="term" value="C:plasma membrane"/>
    <property type="evidence" value="ECO:0007669"/>
    <property type="project" value="TreeGrafter"/>
</dbReference>
<name>A0A085ZL15_9FLAO</name>
<dbReference type="PANTHER" id="PTHR42724">
    <property type="entry name" value="TETRAACYLDISACCHARIDE 4'-KINASE"/>
    <property type="match status" value="1"/>
</dbReference>
<comment type="caution">
    <text evidence="15">The sequence shown here is derived from an EMBL/GenBank/DDBJ whole genome shotgun (WGS) entry which is preliminary data.</text>
</comment>
<dbReference type="AlphaFoldDB" id="A0A085ZL15"/>
<evidence type="ECO:0000256" key="9">
    <source>
        <dbReference type="ARBA" id="ARBA00022777"/>
    </source>
</evidence>
<evidence type="ECO:0000256" key="11">
    <source>
        <dbReference type="ARBA" id="ARBA00023098"/>
    </source>
</evidence>
<evidence type="ECO:0000313" key="16">
    <source>
        <dbReference type="Proteomes" id="UP000028715"/>
    </source>
</evidence>
<evidence type="ECO:0000256" key="3">
    <source>
        <dbReference type="ARBA" id="ARBA00012071"/>
    </source>
</evidence>
<dbReference type="NCBIfam" id="TIGR00682">
    <property type="entry name" value="lpxK"/>
    <property type="match status" value="1"/>
</dbReference>
<keyword evidence="7 13" id="KW-0808">Transferase</keyword>
<dbReference type="InterPro" id="IPR003758">
    <property type="entry name" value="LpxK"/>
</dbReference>
<keyword evidence="5 13" id="KW-0444">Lipid biosynthesis</keyword>
<organism evidence="15 16">
    <name type="scientific">Flavobacterium reichenbachii</name>
    <dbReference type="NCBI Taxonomy" id="362418"/>
    <lineage>
        <taxon>Bacteria</taxon>
        <taxon>Pseudomonadati</taxon>
        <taxon>Bacteroidota</taxon>
        <taxon>Flavobacteriia</taxon>
        <taxon>Flavobacteriales</taxon>
        <taxon>Flavobacteriaceae</taxon>
        <taxon>Flavobacterium</taxon>
    </lineage>
</organism>
<keyword evidence="11 13" id="KW-0443">Lipid metabolism</keyword>
<dbReference type="eggNOG" id="COG1663">
    <property type="taxonomic scope" value="Bacteria"/>
</dbReference>
<proteinExistence type="inferred from homology"/>
<dbReference type="PANTHER" id="PTHR42724:SF1">
    <property type="entry name" value="TETRAACYLDISACCHARIDE 4'-KINASE, MITOCHONDRIAL-RELATED"/>
    <property type="match status" value="1"/>
</dbReference>
<dbReference type="STRING" id="362418.IW19_06105"/>
<dbReference type="RefSeq" id="WP_035682225.1">
    <property type="nucleotide sequence ID" value="NZ_JPRL01000001.1"/>
</dbReference>
<dbReference type="GO" id="GO:0009029">
    <property type="term" value="F:lipid-A 4'-kinase activity"/>
    <property type="evidence" value="ECO:0007669"/>
    <property type="project" value="UniProtKB-UniRule"/>
</dbReference>
<evidence type="ECO:0000256" key="5">
    <source>
        <dbReference type="ARBA" id="ARBA00022516"/>
    </source>
</evidence>
<dbReference type="Proteomes" id="UP000028715">
    <property type="component" value="Unassembled WGS sequence"/>
</dbReference>
<evidence type="ECO:0000256" key="2">
    <source>
        <dbReference type="ARBA" id="ARBA00004870"/>
    </source>
</evidence>
<evidence type="ECO:0000256" key="14">
    <source>
        <dbReference type="SAM" id="Phobius"/>
    </source>
</evidence>
<dbReference type="UniPathway" id="UPA00359">
    <property type="reaction ID" value="UER00482"/>
</dbReference>
<dbReference type="InterPro" id="IPR027417">
    <property type="entry name" value="P-loop_NTPase"/>
</dbReference>
<keyword evidence="16" id="KW-1185">Reference proteome</keyword>
<evidence type="ECO:0000256" key="8">
    <source>
        <dbReference type="ARBA" id="ARBA00022741"/>
    </source>
</evidence>
<evidence type="ECO:0000256" key="4">
    <source>
        <dbReference type="ARBA" id="ARBA00016436"/>
    </source>
</evidence>
<dbReference type="EC" id="2.7.1.130" evidence="3 13"/>
<reference evidence="15 16" key="1">
    <citation type="submission" date="2014-07" db="EMBL/GenBank/DDBJ databases">
        <title>Genome of Flavobacterium reichenbachii LMG 25512.</title>
        <authorList>
            <person name="Stropko S.J."/>
            <person name="Pipes S.E."/>
            <person name="Newman J.D."/>
        </authorList>
    </citation>
    <scope>NUCLEOTIDE SEQUENCE [LARGE SCALE GENOMIC DNA]</scope>
    <source>
        <strain evidence="15 16">LMG 25512</strain>
    </source>
</reference>
<feature type="binding site" evidence="13">
    <location>
        <begin position="47"/>
        <end position="54"/>
    </location>
    <ligand>
        <name>ATP</name>
        <dbReference type="ChEBI" id="CHEBI:30616"/>
    </ligand>
</feature>
<keyword evidence="10 13" id="KW-0067">ATP-binding</keyword>
<dbReference type="OrthoDB" id="9766423at2"/>
<comment type="function">
    <text evidence="1 13">Transfers the gamma-phosphate of ATP to the 4'-position of a tetraacyldisaccharide 1-phosphate intermediate (termed DS-1-P) to form tetraacyldisaccharide 1,4'-bis-phosphate (lipid IVA).</text>
</comment>
<evidence type="ECO:0000313" key="15">
    <source>
        <dbReference type="EMBL" id="KFF05129.1"/>
    </source>
</evidence>
<dbReference type="GO" id="GO:0009245">
    <property type="term" value="P:lipid A biosynthetic process"/>
    <property type="evidence" value="ECO:0007669"/>
    <property type="project" value="UniProtKB-UniRule"/>
</dbReference>
<dbReference type="GO" id="GO:0005524">
    <property type="term" value="F:ATP binding"/>
    <property type="evidence" value="ECO:0007669"/>
    <property type="project" value="UniProtKB-UniRule"/>
</dbReference>
<comment type="catalytic activity">
    <reaction evidence="13">
        <text>a lipid A disaccharide + ATP = a lipid IVA + ADP + H(+)</text>
        <dbReference type="Rhea" id="RHEA:67840"/>
        <dbReference type="ChEBI" id="CHEBI:15378"/>
        <dbReference type="ChEBI" id="CHEBI:30616"/>
        <dbReference type="ChEBI" id="CHEBI:176343"/>
        <dbReference type="ChEBI" id="CHEBI:176425"/>
        <dbReference type="ChEBI" id="CHEBI:456216"/>
        <dbReference type="EC" id="2.7.1.130"/>
    </reaction>
</comment>
<keyword evidence="6 13" id="KW-0441">Lipid A biosynthesis</keyword>
<keyword evidence="8 13" id="KW-0547">Nucleotide-binding</keyword>
<keyword evidence="14" id="KW-0812">Transmembrane</keyword>
<gene>
    <name evidence="13" type="primary">lpxK</name>
    <name evidence="15" type="ORF">IW19_06105</name>
</gene>
<evidence type="ECO:0000256" key="10">
    <source>
        <dbReference type="ARBA" id="ARBA00022840"/>
    </source>
</evidence>
<accession>A0A085ZL15</accession>
<keyword evidence="9 13" id="KW-0418">Kinase</keyword>
<dbReference type="SUPFAM" id="SSF52540">
    <property type="entry name" value="P-loop containing nucleoside triphosphate hydrolases"/>
    <property type="match status" value="1"/>
</dbReference>
<keyword evidence="14" id="KW-1133">Transmembrane helix</keyword>
<dbReference type="EMBL" id="JPRL01000001">
    <property type="protein sequence ID" value="KFF05129.1"/>
    <property type="molecule type" value="Genomic_DNA"/>
</dbReference>
<protein>
    <recommendedName>
        <fullName evidence="4 13">Tetraacyldisaccharide 4'-kinase</fullName>
        <ecNumber evidence="3 13">2.7.1.130</ecNumber>
    </recommendedName>
    <alternativeName>
        <fullName evidence="12 13">Lipid A 4'-kinase</fullName>
    </alternativeName>
</protein>
<evidence type="ECO:0000256" key="13">
    <source>
        <dbReference type="HAMAP-Rule" id="MF_00409"/>
    </source>
</evidence>
<dbReference type="HAMAP" id="MF_00409">
    <property type="entry name" value="LpxK"/>
    <property type="match status" value="1"/>
</dbReference>
<comment type="similarity">
    <text evidence="13">Belongs to the LpxK family.</text>
</comment>